<reference evidence="2" key="1">
    <citation type="journal article" date="2014" name="Int. J. Syst. Evol. Microbiol.">
        <title>Complete genome sequence of Corynebacterium casei LMG S-19264T (=DSM 44701T), isolated from a smear-ripened cheese.</title>
        <authorList>
            <consortium name="US DOE Joint Genome Institute (JGI-PGF)"/>
            <person name="Walter F."/>
            <person name="Albersmeier A."/>
            <person name="Kalinowski J."/>
            <person name="Ruckert C."/>
        </authorList>
    </citation>
    <scope>NUCLEOTIDE SEQUENCE</scope>
    <source>
        <strain evidence="2">JCM 4125</strain>
    </source>
</reference>
<keyword evidence="3" id="KW-1185">Reference proteome</keyword>
<dbReference type="Gene3D" id="3.10.450.50">
    <property type="match status" value="1"/>
</dbReference>
<dbReference type="SUPFAM" id="SSF54427">
    <property type="entry name" value="NTF2-like"/>
    <property type="match status" value="1"/>
</dbReference>
<dbReference type="RefSeq" id="WP_189707194.1">
    <property type="nucleotide sequence ID" value="NZ_BMSA01000001.1"/>
</dbReference>
<dbReference type="InterPro" id="IPR032710">
    <property type="entry name" value="NTF2-like_dom_sf"/>
</dbReference>
<feature type="domain" description="DUF4440" evidence="1">
    <location>
        <begin position="15"/>
        <end position="112"/>
    </location>
</feature>
<evidence type="ECO:0000259" key="1">
    <source>
        <dbReference type="Pfam" id="PF14534"/>
    </source>
</evidence>
<dbReference type="EMBL" id="BMSA01000001">
    <property type="protein sequence ID" value="GGT32967.1"/>
    <property type="molecule type" value="Genomic_DNA"/>
</dbReference>
<protein>
    <submittedName>
        <fullName evidence="2">DUF4440 domain-containing protein</fullName>
    </submittedName>
</protein>
<accession>A0A918H462</accession>
<sequence length="125" mass="13796">MTDESERAIQAAIDAELRLLEPEVRASPSLVRELLDPEFTEFGASGRRWDVESIVAVLSAETVSSESSVNVSEMSGVVLAPGVVHLTYFTDDQGRRARRSSLWRRTGTAWRMYFHQATLVPSGAA</sequence>
<organism evidence="2 3">
    <name type="scientific">Streptomyces phaeofaciens</name>
    <dbReference type="NCBI Taxonomy" id="68254"/>
    <lineage>
        <taxon>Bacteria</taxon>
        <taxon>Bacillati</taxon>
        <taxon>Actinomycetota</taxon>
        <taxon>Actinomycetes</taxon>
        <taxon>Kitasatosporales</taxon>
        <taxon>Streptomycetaceae</taxon>
        <taxon>Streptomyces</taxon>
    </lineage>
</organism>
<reference evidence="2" key="2">
    <citation type="submission" date="2020-09" db="EMBL/GenBank/DDBJ databases">
        <authorList>
            <person name="Sun Q."/>
            <person name="Ohkuma M."/>
        </authorList>
    </citation>
    <scope>NUCLEOTIDE SEQUENCE</scope>
    <source>
        <strain evidence="2">JCM 4125</strain>
    </source>
</reference>
<dbReference type="Pfam" id="PF14534">
    <property type="entry name" value="DUF4440"/>
    <property type="match status" value="1"/>
</dbReference>
<gene>
    <name evidence="2" type="ORF">GCM10010226_06540</name>
</gene>
<dbReference type="InterPro" id="IPR027843">
    <property type="entry name" value="DUF4440"/>
</dbReference>
<evidence type="ECO:0000313" key="3">
    <source>
        <dbReference type="Proteomes" id="UP000646776"/>
    </source>
</evidence>
<dbReference type="AlphaFoldDB" id="A0A918H462"/>
<evidence type="ECO:0000313" key="2">
    <source>
        <dbReference type="EMBL" id="GGT32967.1"/>
    </source>
</evidence>
<proteinExistence type="predicted"/>
<dbReference type="Proteomes" id="UP000646776">
    <property type="component" value="Unassembled WGS sequence"/>
</dbReference>
<comment type="caution">
    <text evidence="2">The sequence shown here is derived from an EMBL/GenBank/DDBJ whole genome shotgun (WGS) entry which is preliminary data.</text>
</comment>
<name>A0A918H462_9ACTN</name>